<accession>A0A2T0FFT1</accession>
<protein>
    <recommendedName>
        <fullName evidence="6">Citrate synthase</fullName>
    </recommendedName>
</protein>
<dbReference type="NCBIfam" id="NF007128">
    <property type="entry name" value="PRK09569.1"/>
    <property type="match status" value="1"/>
</dbReference>
<dbReference type="PANTHER" id="PTHR11739:SF15">
    <property type="entry name" value="CITRATE SYNTHASE 3, MITOCHONDRIAL"/>
    <property type="match status" value="1"/>
</dbReference>
<keyword evidence="5" id="KW-0496">Mitochondrion</keyword>
<evidence type="ECO:0000256" key="6">
    <source>
        <dbReference type="RuleBase" id="RU000441"/>
    </source>
</evidence>
<dbReference type="Proteomes" id="UP000238350">
    <property type="component" value="Unassembled WGS sequence"/>
</dbReference>
<dbReference type="GeneID" id="36515222"/>
<dbReference type="EMBL" id="NDIQ01000001">
    <property type="protein sequence ID" value="PRT53853.1"/>
    <property type="molecule type" value="Genomic_DNA"/>
</dbReference>
<dbReference type="InterPro" id="IPR019810">
    <property type="entry name" value="Citrate_synthase_AS"/>
</dbReference>
<name>A0A2T0FFT1_9ASCO</name>
<dbReference type="FunFam" id="1.10.580.10:FF:000001">
    <property type="entry name" value="Citrate synthase"/>
    <property type="match status" value="1"/>
</dbReference>
<keyword evidence="4" id="KW-0809">Transit peptide</keyword>
<dbReference type="GO" id="GO:0050440">
    <property type="term" value="F:2-methylcitrate synthase activity"/>
    <property type="evidence" value="ECO:0007669"/>
    <property type="project" value="TreeGrafter"/>
</dbReference>
<evidence type="ECO:0000256" key="4">
    <source>
        <dbReference type="ARBA" id="ARBA00022946"/>
    </source>
</evidence>
<gene>
    <name evidence="7" type="ORF">B9G98_01473</name>
</gene>
<dbReference type="GO" id="GO:0006099">
    <property type="term" value="P:tricarboxylic acid cycle"/>
    <property type="evidence" value="ECO:0007669"/>
    <property type="project" value="TreeGrafter"/>
</dbReference>
<evidence type="ECO:0000313" key="7">
    <source>
        <dbReference type="EMBL" id="PRT53853.1"/>
    </source>
</evidence>
<dbReference type="SUPFAM" id="SSF48256">
    <property type="entry name" value="Citrate synthase"/>
    <property type="match status" value="1"/>
</dbReference>
<reference evidence="7 8" key="1">
    <citation type="submission" date="2017-04" db="EMBL/GenBank/DDBJ databases">
        <title>Genome sequencing of [Candida] sorbophila.</title>
        <authorList>
            <person name="Ahn J.O."/>
        </authorList>
    </citation>
    <scope>NUCLEOTIDE SEQUENCE [LARGE SCALE GENOMIC DNA]</scope>
    <source>
        <strain evidence="7 8">DS02</strain>
    </source>
</reference>
<dbReference type="Gene3D" id="1.10.580.10">
    <property type="entry name" value="Citrate Synthase, domain 1"/>
    <property type="match status" value="1"/>
</dbReference>
<evidence type="ECO:0000256" key="1">
    <source>
        <dbReference type="ARBA" id="ARBA00004173"/>
    </source>
</evidence>
<evidence type="ECO:0000256" key="2">
    <source>
        <dbReference type="ARBA" id="ARBA00010566"/>
    </source>
</evidence>
<comment type="subcellular location">
    <subcellularLocation>
        <location evidence="1">Mitochondrion</location>
    </subcellularLocation>
</comment>
<dbReference type="RefSeq" id="XP_024663799.1">
    <property type="nucleotide sequence ID" value="XM_024808031.1"/>
</dbReference>
<evidence type="ECO:0000256" key="5">
    <source>
        <dbReference type="ARBA" id="ARBA00023128"/>
    </source>
</evidence>
<dbReference type="InterPro" id="IPR002020">
    <property type="entry name" value="Citrate_synthase"/>
</dbReference>
<dbReference type="Gene3D" id="1.10.230.10">
    <property type="entry name" value="Cytochrome P450-Terp, domain 2"/>
    <property type="match status" value="1"/>
</dbReference>
<keyword evidence="3 6" id="KW-0808">Transferase</keyword>
<sequence>MYARKLAPLSRNGVRYTSSLKSALKDSIPAKVELLKKVKSEYGDKSMGEATVAAALGGMRGLKSLVWEGSFLDANEGIRFHGKTIAECREILPKHNGKGEMTPEAMFWFLLTGKVPSNEQSAEFSRFLAENGEIPDYIERLLNSLPAETHPMTQFVIAVAALNNESSFAKAYEKGIPKTSYWEYVFDDSLITLAKLPAIAARIYQNAYRGGGALPGKIDLNADWSLNYANMLGLGNKEGFVDLLRLYMALHGDHEGGNVSAHATHLVGSALSDPMLSYSAGLAGLAGPLHGLAAQEVLRFVLDMKAKIPDQYNEKDVKDFLWSTLNGGRVIPGYGHAVLRKPDPRFEALMDFADNRPEVAADPVFRLVRDLSNIAPGVLTEHGKTKNPYPNVDSSSGVLFHHYGVTETKYYTVAFGVSRAIGPLVQLIWDRILGMPIERPKSVTLEKIMEFAK</sequence>
<dbReference type="PANTHER" id="PTHR11739">
    <property type="entry name" value="CITRATE SYNTHASE"/>
    <property type="match status" value="1"/>
</dbReference>
<dbReference type="GO" id="GO:0005975">
    <property type="term" value="P:carbohydrate metabolic process"/>
    <property type="evidence" value="ECO:0007669"/>
    <property type="project" value="TreeGrafter"/>
</dbReference>
<dbReference type="Pfam" id="PF00285">
    <property type="entry name" value="Citrate_synt"/>
    <property type="match status" value="1"/>
</dbReference>
<dbReference type="AlphaFoldDB" id="A0A2T0FFT1"/>
<dbReference type="PRINTS" id="PR00143">
    <property type="entry name" value="CITRTSNTHASE"/>
</dbReference>
<dbReference type="OrthoDB" id="8017587at2759"/>
<comment type="caution">
    <text evidence="7">The sequence shown here is derived from an EMBL/GenBank/DDBJ whole genome shotgun (WGS) entry which is preliminary data.</text>
</comment>
<organism evidence="7 8">
    <name type="scientific">Wickerhamiella sorbophila</name>
    <dbReference type="NCBI Taxonomy" id="45607"/>
    <lineage>
        <taxon>Eukaryota</taxon>
        <taxon>Fungi</taxon>
        <taxon>Dikarya</taxon>
        <taxon>Ascomycota</taxon>
        <taxon>Saccharomycotina</taxon>
        <taxon>Dipodascomycetes</taxon>
        <taxon>Dipodascales</taxon>
        <taxon>Trichomonascaceae</taxon>
        <taxon>Wickerhamiella</taxon>
    </lineage>
</organism>
<evidence type="ECO:0000256" key="3">
    <source>
        <dbReference type="ARBA" id="ARBA00022679"/>
    </source>
</evidence>
<keyword evidence="8" id="KW-1185">Reference proteome</keyword>
<dbReference type="InterPro" id="IPR016142">
    <property type="entry name" value="Citrate_synth-like_lrg_a-sub"/>
</dbReference>
<dbReference type="InterPro" id="IPR016143">
    <property type="entry name" value="Citrate_synth-like_sm_a-sub"/>
</dbReference>
<dbReference type="STRING" id="45607.A0A2T0FFT1"/>
<dbReference type="InterPro" id="IPR036969">
    <property type="entry name" value="Citrate_synthase_sf"/>
</dbReference>
<evidence type="ECO:0000313" key="8">
    <source>
        <dbReference type="Proteomes" id="UP000238350"/>
    </source>
</evidence>
<dbReference type="GO" id="GO:0005759">
    <property type="term" value="C:mitochondrial matrix"/>
    <property type="evidence" value="ECO:0007669"/>
    <property type="project" value="TreeGrafter"/>
</dbReference>
<comment type="similarity">
    <text evidence="2 6">Belongs to the citrate synthase family.</text>
</comment>
<proteinExistence type="inferred from homology"/>
<dbReference type="PROSITE" id="PS00480">
    <property type="entry name" value="CITRATE_SYNTHASE"/>
    <property type="match status" value="1"/>
</dbReference>